<dbReference type="AlphaFoldDB" id="A0A3N2DMN6"/>
<keyword evidence="8" id="KW-1185">Reference proteome</keyword>
<comment type="similarity">
    <text evidence="2">Belongs to the fimbrial protein family.</text>
</comment>
<protein>
    <submittedName>
        <fullName evidence="7">Fimbrial protein</fullName>
    </submittedName>
</protein>
<dbReference type="PANTHER" id="PTHR33420:SF3">
    <property type="entry name" value="FIMBRIAL SUBUNIT ELFA"/>
    <property type="match status" value="1"/>
</dbReference>
<dbReference type="InterPro" id="IPR036937">
    <property type="entry name" value="Adhesion_dom_fimbrial_sf"/>
</dbReference>
<evidence type="ECO:0000259" key="6">
    <source>
        <dbReference type="Pfam" id="PF00419"/>
    </source>
</evidence>
<comment type="caution">
    <text evidence="7">The sequence shown here is derived from an EMBL/GenBank/DDBJ whole genome shotgun (WGS) entry which is preliminary data.</text>
</comment>
<dbReference type="InterPro" id="IPR050263">
    <property type="entry name" value="Bact_Fimbrial_Adh_Pro"/>
</dbReference>
<reference evidence="7 8" key="1">
    <citation type="submission" date="2018-11" db="EMBL/GenBank/DDBJ databases">
        <title>Genomic Encyclopedia of Type Strains, Phase IV (KMG-IV): sequencing the most valuable type-strain genomes for metagenomic binning, comparative biology and taxonomic classification.</title>
        <authorList>
            <person name="Goeker M."/>
        </authorList>
    </citation>
    <scope>NUCLEOTIDE SEQUENCE [LARGE SCALE GENOMIC DNA]</scope>
    <source>
        <strain evidence="7 8">DSM 100316</strain>
    </source>
</reference>
<evidence type="ECO:0000256" key="1">
    <source>
        <dbReference type="ARBA" id="ARBA00004561"/>
    </source>
</evidence>
<organism evidence="7 8">
    <name type="scientific">Sinobacterium caligoides</name>
    <dbReference type="NCBI Taxonomy" id="933926"/>
    <lineage>
        <taxon>Bacteria</taxon>
        <taxon>Pseudomonadati</taxon>
        <taxon>Pseudomonadota</taxon>
        <taxon>Gammaproteobacteria</taxon>
        <taxon>Cellvibrionales</taxon>
        <taxon>Spongiibacteraceae</taxon>
        <taxon>Sinobacterium</taxon>
    </lineage>
</organism>
<evidence type="ECO:0000256" key="5">
    <source>
        <dbReference type="SAM" id="SignalP"/>
    </source>
</evidence>
<name>A0A3N2DMN6_9GAMM</name>
<dbReference type="GO" id="GO:0009289">
    <property type="term" value="C:pilus"/>
    <property type="evidence" value="ECO:0007669"/>
    <property type="project" value="UniProtKB-SubCell"/>
</dbReference>
<dbReference type="InterPro" id="IPR000259">
    <property type="entry name" value="Adhesion_dom_fimbrial"/>
</dbReference>
<keyword evidence="3 5" id="KW-0732">Signal</keyword>
<dbReference type="PANTHER" id="PTHR33420">
    <property type="entry name" value="FIMBRIAL SUBUNIT ELFA-RELATED"/>
    <property type="match status" value="1"/>
</dbReference>
<evidence type="ECO:0000256" key="2">
    <source>
        <dbReference type="ARBA" id="ARBA00006671"/>
    </source>
</evidence>
<sequence length="184" mass="19626">MRVGRKHCLAMLLGSFAFLVAGWSWADEPPPTVRLLNVSGEIVAGSCKVTVNDHDNTTIYFGEVSIAELKKVDRNAAGGGVINVRLNHCKQVASAPAVAFSGVIGDDWDTIATGRNGVGIHIQYKPSWGAGGQSYQLGDELNTVPEGPDEYVATFFTKMVEYNGQEATVGSIGSPSITLNVIYH</sequence>
<proteinExistence type="inferred from homology"/>
<dbReference type="Proteomes" id="UP000275394">
    <property type="component" value="Unassembled WGS sequence"/>
</dbReference>
<dbReference type="EMBL" id="RKHR01000004">
    <property type="protein sequence ID" value="ROS01067.1"/>
    <property type="molecule type" value="Genomic_DNA"/>
</dbReference>
<evidence type="ECO:0000313" key="8">
    <source>
        <dbReference type="Proteomes" id="UP000275394"/>
    </source>
</evidence>
<dbReference type="GO" id="GO:0043709">
    <property type="term" value="P:cell adhesion involved in single-species biofilm formation"/>
    <property type="evidence" value="ECO:0007669"/>
    <property type="project" value="TreeGrafter"/>
</dbReference>
<feature type="chain" id="PRO_5018263629" evidence="5">
    <location>
        <begin position="27"/>
        <end position="184"/>
    </location>
</feature>
<comment type="subcellular location">
    <subcellularLocation>
        <location evidence="1">Fimbrium</location>
    </subcellularLocation>
</comment>
<evidence type="ECO:0000313" key="7">
    <source>
        <dbReference type="EMBL" id="ROS01067.1"/>
    </source>
</evidence>
<dbReference type="Gene3D" id="2.60.40.1090">
    <property type="entry name" value="Fimbrial-type adhesion domain"/>
    <property type="match status" value="1"/>
</dbReference>
<feature type="signal peptide" evidence="5">
    <location>
        <begin position="1"/>
        <end position="26"/>
    </location>
</feature>
<evidence type="ECO:0000256" key="4">
    <source>
        <dbReference type="ARBA" id="ARBA00023263"/>
    </source>
</evidence>
<dbReference type="InterPro" id="IPR008966">
    <property type="entry name" value="Adhesion_dom_sf"/>
</dbReference>
<dbReference type="RefSeq" id="WP_123711903.1">
    <property type="nucleotide sequence ID" value="NZ_RKHR01000004.1"/>
</dbReference>
<keyword evidence="4" id="KW-0281">Fimbrium</keyword>
<accession>A0A3N2DMN6</accession>
<dbReference type="Pfam" id="PF00419">
    <property type="entry name" value="Fimbrial"/>
    <property type="match status" value="1"/>
</dbReference>
<feature type="domain" description="Fimbrial-type adhesion" evidence="6">
    <location>
        <begin position="37"/>
        <end position="172"/>
    </location>
</feature>
<dbReference type="SUPFAM" id="SSF49401">
    <property type="entry name" value="Bacterial adhesins"/>
    <property type="match status" value="1"/>
</dbReference>
<evidence type="ECO:0000256" key="3">
    <source>
        <dbReference type="ARBA" id="ARBA00022729"/>
    </source>
</evidence>
<gene>
    <name evidence="7" type="ORF">EDC56_1491</name>
</gene>